<proteinExistence type="predicted"/>
<dbReference type="Proteomes" id="UP000791440">
    <property type="component" value="Unassembled WGS sequence"/>
</dbReference>
<comment type="caution">
    <text evidence="2">The sequence shown here is derived from an EMBL/GenBank/DDBJ whole genome shotgun (WGS) entry which is preliminary data.</text>
</comment>
<dbReference type="OrthoDB" id="7485733at2759"/>
<gene>
    <name evidence="2" type="ORF">O3G_MSEX001556</name>
</gene>
<evidence type="ECO:0000313" key="2">
    <source>
        <dbReference type="EMBL" id="KAG6440954.1"/>
    </source>
</evidence>
<organism evidence="2 3">
    <name type="scientific">Manduca sexta</name>
    <name type="common">Tobacco hawkmoth</name>
    <name type="synonym">Tobacco hornworm</name>
    <dbReference type="NCBI Taxonomy" id="7130"/>
    <lineage>
        <taxon>Eukaryota</taxon>
        <taxon>Metazoa</taxon>
        <taxon>Ecdysozoa</taxon>
        <taxon>Arthropoda</taxon>
        <taxon>Hexapoda</taxon>
        <taxon>Insecta</taxon>
        <taxon>Pterygota</taxon>
        <taxon>Neoptera</taxon>
        <taxon>Endopterygota</taxon>
        <taxon>Lepidoptera</taxon>
        <taxon>Glossata</taxon>
        <taxon>Ditrysia</taxon>
        <taxon>Bombycoidea</taxon>
        <taxon>Sphingidae</taxon>
        <taxon>Sphinginae</taxon>
        <taxon>Sphingini</taxon>
        <taxon>Manduca</taxon>
    </lineage>
</organism>
<accession>A0A921YLA0</accession>
<evidence type="ECO:0000256" key="1">
    <source>
        <dbReference type="SAM" id="MobiDB-lite"/>
    </source>
</evidence>
<feature type="compositionally biased region" description="Polar residues" evidence="1">
    <location>
        <begin position="107"/>
        <end position="119"/>
    </location>
</feature>
<feature type="region of interest" description="Disordered" evidence="1">
    <location>
        <begin position="152"/>
        <end position="182"/>
    </location>
</feature>
<keyword evidence="3" id="KW-1185">Reference proteome</keyword>
<evidence type="ECO:0000313" key="3">
    <source>
        <dbReference type="Proteomes" id="UP000791440"/>
    </source>
</evidence>
<protein>
    <submittedName>
        <fullName evidence="2">Uncharacterized protein</fullName>
    </submittedName>
</protein>
<feature type="compositionally biased region" description="Low complexity" evidence="1">
    <location>
        <begin position="157"/>
        <end position="173"/>
    </location>
</feature>
<dbReference type="EMBL" id="JH668283">
    <property type="protein sequence ID" value="KAG6440954.1"/>
    <property type="molecule type" value="Genomic_DNA"/>
</dbReference>
<sequence>MAYSSDIHKSHQAILTLDSNMKLTSSASEQNVYFTYVCLVNDIKPSENMKEYNHNKPNLHHIDHELEEADEEDPPIQVERSKALHELIERHKKSEKDLIVVNDTKASDSSAPNPPTTSGETRDPTLSETAESGAYENPNILQLTKMKWLTEDRENAPDSSSPSLSPTCSDTSSNFSGESEENLNKRISLGDKYLSTIIQLDKEHNMFGLSNITIVGSRQLKRVKKDDERPVFHQTAIVQICCKKGCCKHKSNTDLPGSLKCGGCRGCCVGPCSSCLGPCGPPCPDPPCQPLCISCPKGKCSCKMICPPVKCMIDCATCFGFKVSVNKKPKYEPSPVELTPRSSCVLQRPLAARSCHHLPQCIPPSSCFPYLMPCFWPARPSAPCSTPARCFHNPPCPPARIPRSCIPPEESCPRIGKCEDPSKKTKCSNLSCLGNNASFKKEFESRFGKH</sequence>
<reference evidence="2" key="1">
    <citation type="journal article" date="2016" name="Insect Biochem. Mol. Biol.">
        <title>Multifaceted biological insights from a draft genome sequence of the tobacco hornworm moth, Manduca sexta.</title>
        <authorList>
            <person name="Kanost M.R."/>
            <person name="Arrese E.L."/>
            <person name="Cao X."/>
            <person name="Chen Y.R."/>
            <person name="Chellapilla S."/>
            <person name="Goldsmith M.R."/>
            <person name="Grosse-Wilde E."/>
            <person name="Heckel D.G."/>
            <person name="Herndon N."/>
            <person name="Jiang H."/>
            <person name="Papanicolaou A."/>
            <person name="Qu J."/>
            <person name="Soulages J.L."/>
            <person name="Vogel H."/>
            <person name="Walters J."/>
            <person name="Waterhouse R.M."/>
            <person name="Ahn S.J."/>
            <person name="Almeida F.C."/>
            <person name="An C."/>
            <person name="Aqrawi P."/>
            <person name="Bretschneider A."/>
            <person name="Bryant W.B."/>
            <person name="Bucks S."/>
            <person name="Chao H."/>
            <person name="Chevignon G."/>
            <person name="Christen J.M."/>
            <person name="Clarke D.F."/>
            <person name="Dittmer N.T."/>
            <person name="Ferguson L.C.F."/>
            <person name="Garavelou S."/>
            <person name="Gordon K.H.J."/>
            <person name="Gunaratna R.T."/>
            <person name="Han Y."/>
            <person name="Hauser F."/>
            <person name="He Y."/>
            <person name="Heidel-Fischer H."/>
            <person name="Hirsh A."/>
            <person name="Hu Y."/>
            <person name="Jiang H."/>
            <person name="Kalra D."/>
            <person name="Klinner C."/>
            <person name="Konig C."/>
            <person name="Kovar C."/>
            <person name="Kroll A.R."/>
            <person name="Kuwar S.S."/>
            <person name="Lee S.L."/>
            <person name="Lehman R."/>
            <person name="Li K."/>
            <person name="Li Z."/>
            <person name="Liang H."/>
            <person name="Lovelace S."/>
            <person name="Lu Z."/>
            <person name="Mansfield J.H."/>
            <person name="McCulloch K.J."/>
            <person name="Mathew T."/>
            <person name="Morton B."/>
            <person name="Muzny D.M."/>
            <person name="Neunemann D."/>
            <person name="Ongeri F."/>
            <person name="Pauchet Y."/>
            <person name="Pu L.L."/>
            <person name="Pyrousis I."/>
            <person name="Rao X.J."/>
            <person name="Redding A."/>
            <person name="Roesel C."/>
            <person name="Sanchez-Gracia A."/>
            <person name="Schaack S."/>
            <person name="Shukla A."/>
            <person name="Tetreau G."/>
            <person name="Wang Y."/>
            <person name="Xiong G.H."/>
            <person name="Traut W."/>
            <person name="Walsh T.K."/>
            <person name="Worley K.C."/>
            <person name="Wu D."/>
            <person name="Wu W."/>
            <person name="Wu Y.Q."/>
            <person name="Zhang X."/>
            <person name="Zou Z."/>
            <person name="Zucker H."/>
            <person name="Briscoe A.D."/>
            <person name="Burmester T."/>
            <person name="Clem R.J."/>
            <person name="Feyereisen R."/>
            <person name="Grimmelikhuijzen C.J.P."/>
            <person name="Hamodrakas S.J."/>
            <person name="Hansson B.S."/>
            <person name="Huguet E."/>
            <person name="Jermiin L.S."/>
            <person name="Lan Q."/>
            <person name="Lehman H.K."/>
            <person name="Lorenzen M."/>
            <person name="Merzendorfer H."/>
            <person name="Michalopoulos I."/>
            <person name="Morton D.B."/>
            <person name="Muthukrishnan S."/>
            <person name="Oakeshott J.G."/>
            <person name="Palmer W."/>
            <person name="Park Y."/>
            <person name="Passarelli A.L."/>
            <person name="Rozas J."/>
            <person name="Schwartz L.M."/>
            <person name="Smith W."/>
            <person name="Southgate A."/>
            <person name="Vilcinskas A."/>
            <person name="Vogt R."/>
            <person name="Wang P."/>
            <person name="Werren J."/>
            <person name="Yu X.Q."/>
            <person name="Zhou J.J."/>
            <person name="Brown S.J."/>
            <person name="Scherer S.E."/>
            <person name="Richards S."/>
            <person name="Blissard G.W."/>
        </authorList>
    </citation>
    <scope>NUCLEOTIDE SEQUENCE</scope>
</reference>
<dbReference type="AlphaFoldDB" id="A0A921YLA0"/>
<feature type="region of interest" description="Disordered" evidence="1">
    <location>
        <begin position="95"/>
        <end position="138"/>
    </location>
</feature>
<reference evidence="2" key="2">
    <citation type="submission" date="2020-12" db="EMBL/GenBank/DDBJ databases">
        <authorList>
            <person name="Kanost M."/>
        </authorList>
    </citation>
    <scope>NUCLEOTIDE SEQUENCE</scope>
</reference>
<name>A0A921YLA0_MANSE</name>